<dbReference type="PANTHER" id="PTHR24305">
    <property type="entry name" value="CYTOCHROME P450"/>
    <property type="match status" value="1"/>
</dbReference>
<comment type="cofactor">
    <cofactor evidence="1 5">
        <name>heme</name>
        <dbReference type="ChEBI" id="CHEBI:30413"/>
    </cofactor>
</comment>
<evidence type="ECO:0000256" key="2">
    <source>
        <dbReference type="ARBA" id="ARBA00010617"/>
    </source>
</evidence>
<comment type="caution">
    <text evidence="6">The sequence shown here is derived from an EMBL/GenBank/DDBJ whole genome shotgun (WGS) entry which is preliminary data.</text>
</comment>
<evidence type="ECO:0000256" key="1">
    <source>
        <dbReference type="ARBA" id="ARBA00001971"/>
    </source>
</evidence>
<evidence type="ECO:0000313" key="6">
    <source>
        <dbReference type="EMBL" id="KAK5081566.1"/>
    </source>
</evidence>
<name>A0AAN7Y3Z1_9EURO</name>
<evidence type="ECO:0000256" key="5">
    <source>
        <dbReference type="PIRSR" id="PIRSR602403-1"/>
    </source>
</evidence>
<dbReference type="AlphaFoldDB" id="A0AAN7Y3Z1"/>
<dbReference type="PRINTS" id="PR00465">
    <property type="entry name" value="EP450IV"/>
</dbReference>
<evidence type="ECO:0008006" key="8">
    <source>
        <dbReference type="Google" id="ProtNLM"/>
    </source>
</evidence>
<reference evidence="6 7" key="1">
    <citation type="submission" date="2023-08" db="EMBL/GenBank/DDBJ databases">
        <title>Black Yeasts Isolated from many extreme environments.</title>
        <authorList>
            <person name="Coleine C."/>
            <person name="Stajich J.E."/>
            <person name="Selbmann L."/>
        </authorList>
    </citation>
    <scope>NUCLEOTIDE SEQUENCE [LARGE SCALE GENOMIC DNA]</scope>
    <source>
        <strain evidence="6 7">CCFEE 5910</strain>
    </source>
</reference>
<dbReference type="GO" id="GO:0004497">
    <property type="term" value="F:monooxygenase activity"/>
    <property type="evidence" value="ECO:0007669"/>
    <property type="project" value="InterPro"/>
</dbReference>
<sequence>MRMVPGEDNVITLTNEKEHDERRKKMAAGYSGKDNLTLERDLDDCILDLCNLIESRYAVDAAAESSQLKPMDLARKIQYFTVDVMSKVSLGLNFHDLRDDNDNFEYINEIETMFPKIFSTCCTTRVLMFLTDIGFLKLFAPQATAKLGMGKVLAITQKLVAERFDAEKNVIVHKPNMLGSFMKHGLTQEQAEQESVLQLLAGSDTSATGMRSTMFNLISNPRAYNKLMTEVDAAIAVGKIPRDLNQVISDSAARELPYLQACIKEGLRWLPLIVGMLAKKTPPQGDTIDGYFVPGGVSVAWSAKAIYQNTALFGPDPKAFRPDRWIHTSEGGDEPSRDKITAMEKNNDLIFGNGKYMCLGKPVAMLELNKLYVELLRRFEFGLMNPENGWLNPNGCFGIWFQKDLWVTVRRRNVSV</sequence>
<dbReference type="EMBL" id="JAVRRJ010000009">
    <property type="protein sequence ID" value="KAK5081566.1"/>
    <property type="molecule type" value="Genomic_DNA"/>
</dbReference>
<feature type="binding site" description="axial binding residue" evidence="5">
    <location>
        <position position="358"/>
    </location>
    <ligand>
        <name>heme</name>
        <dbReference type="ChEBI" id="CHEBI:30413"/>
    </ligand>
    <ligandPart>
        <name>Fe</name>
        <dbReference type="ChEBI" id="CHEBI:18248"/>
    </ligandPart>
</feature>
<dbReference type="GO" id="GO:0005506">
    <property type="term" value="F:iron ion binding"/>
    <property type="evidence" value="ECO:0007669"/>
    <property type="project" value="InterPro"/>
</dbReference>
<dbReference type="InterPro" id="IPR036396">
    <property type="entry name" value="Cyt_P450_sf"/>
</dbReference>
<evidence type="ECO:0000313" key="7">
    <source>
        <dbReference type="Proteomes" id="UP001309876"/>
    </source>
</evidence>
<keyword evidence="5" id="KW-0349">Heme</keyword>
<evidence type="ECO:0000256" key="4">
    <source>
        <dbReference type="ARBA" id="ARBA00023004"/>
    </source>
</evidence>
<dbReference type="InterPro" id="IPR002403">
    <property type="entry name" value="Cyt_P450_E_grp-IV"/>
</dbReference>
<dbReference type="GO" id="GO:0016705">
    <property type="term" value="F:oxidoreductase activity, acting on paired donors, with incorporation or reduction of molecular oxygen"/>
    <property type="evidence" value="ECO:0007669"/>
    <property type="project" value="InterPro"/>
</dbReference>
<keyword evidence="3 5" id="KW-0479">Metal-binding</keyword>
<dbReference type="GO" id="GO:0020037">
    <property type="term" value="F:heme binding"/>
    <property type="evidence" value="ECO:0007669"/>
    <property type="project" value="InterPro"/>
</dbReference>
<keyword evidence="4 5" id="KW-0408">Iron</keyword>
<evidence type="ECO:0000256" key="3">
    <source>
        <dbReference type="ARBA" id="ARBA00022723"/>
    </source>
</evidence>
<accession>A0AAN7Y3Z1</accession>
<dbReference type="InterPro" id="IPR001128">
    <property type="entry name" value="Cyt_P450"/>
</dbReference>
<dbReference type="PANTHER" id="PTHR24305:SF168">
    <property type="entry name" value="P450, PUTATIVE (EUROFUNG)-RELATED"/>
    <property type="match status" value="1"/>
</dbReference>
<keyword evidence="7" id="KW-1185">Reference proteome</keyword>
<dbReference type="PRINTS" id="PR00385">
    <property type="entry name" value="P450"/>
</dbReference>
<comment type="similarity">
    <text evidence="2">Belongs to the cytochrome P450 family.</text>
</comment>
<organism evidence="6 7">
    <name type="scientific">Lithohypha guttulata</name>
    <dbReference type="NCBI Taxonomy" id="1690604"/>
    <lineage>
        <taxon>Eukaryota</taxon>
        <taxon>Fungi</taxon>
        <taxon>Dikarya</taxon>
        <taxon>Ascomycota</taxon>
        <taxon>Pezizomycotina</taxon>
        <taxon>Eurotiomycetes</taxon>
        <taxon>Chaetothyriomycetidae</taxon>
        <taxon>Chaetothyriales</taxon>
        <taxon>Trichomeriaceae</taxon>
        <taxon>Lithohypha</taxon>
    </lineage>
</organism>
<dbReference type="Pfam" id="PF00067">
    <property type="entry name" value="p450"/>
    <property type="match status" value="1"/>
</dbReference>
<dbReference type="InterPro" id="IPR050121">
    <property type="entry name" value="Cytochrome_P450_monoxygenase"/>
</dbReference>
<protein>
    <recommendedName>
        <fullName evidence="8">Cytochrome P450</fullName>
    </recommendedName>
</protein>
<dbReference type="SUPFAM" id="SSF48264">
    <property type="entry name" value="Cytochrome P450"/>
    <property type="match status" value="1"/>
</dbReference>
<dbReference type="Gene3D" id="1.10.630.10">
    <property type="entry name" value="Cytochrome P450"/>
    <property type="match status" value="1"/>
</dbReference>
<proteinExistence type="inferred from homology"/>
<gene>
    <name evidence="6" type="ORF">LTR05_007697</name>
</gene>
<dbReference type="Proteomes" id="UP001309876">
    <property type="component" value="Unassembled WGS sequence"/>
</dbReference>